<evidence type="ECO:0000313" key="2">
    <source>
        <dbReference type="EMBL" id="SDO19266.1"/>
    </source>
</evidence>
<dbReference type="RefSeq" id="WP_090843348.1">
    <property type="nucleotide sequence ID" value="NZ_FNIL01000008.1"/>
</dbReference>
<keyword evidence="1" id="KW-1133">Transmembrane helix</keyword>
<keyword evidence="1" id="KW-0812">Transmembrane</keyword>
<accession>A0A1H0HJ83</accession>
<feature type="transmembrane region" description="Helical" evidence="1">
    <location>
        <begin position="96"/>
        <end position="114"/>
    </location>
</feature>
<name>A0A1H0HJ83_9BACI</name>
<gene>
    <name evidence="2" type="ORF">SAMN04488053_108127</name>
</gene>
<keyword evidence="3" id="KW-1185">Reference proteome</keyword>
<evidence type="ECO:0000256" key="1">
    <source>
        <dbReference type="SAM" id="Phobius"/>
    </source>
</evidence>
<dbReference type="OrthoDB" id="2679119at2"/>
<feature type="transmembrane region" description="Helical" evidence="1">
    <location>
        <begin position="36"/>
        <end position="54"/>
    </location>
</feature>
<dbReference type="AlphaFoldDB" id="A0A1H0HJ83"/>
<organism evidence="2 3">
    <name type="scientific">Alkalicoccus daliensis</name>
    <dbReference type="NCBI Taxonomy" id="745820"/>
    <lineage>
        <taxon>Bacteria</taxon>
        <taxon>Bacillati</taxon>
        <taxon>Bacillota</taxon>
        <taxon>Bacilli</taxon>
        <taxon>Bacillales</taxon>
        <taxon>Bacillaceae</taxon>
        <taxon>Alkalicoccus</taxon>
    </lineage>
</organism>
<keyword evidence="1" id="KW-0472">Membrane</keyword>
<dbReference type="STRING" id="745820.SAMN04488053_108127"/>
<proteinExistence type="predicted"/>
<protein>
    <submittedName>
        <fullName evidence="2">Uncharacterized protein</fullName>
    </submittedName>
</protein>
<sequence length="124" mass="14437">MRWFAFFLGVFYVDFLFHSSGAKAFGFEAETLPERLWALFFVLVMTLAFYYITLRFFPPSFFHGVIFASGFFASFDVVVIHWVFQLHRLTDGPEANIIEPVLVVIGIIMMFYALKKENKLNADK</sequence>
<reference evidence="3" key="1">
    <citation type="submission" date="2016-10" db="EMBL/GenBank/DDBJ databases">
        <authorList>
            <person name="Varghese N."/>
            <person name="Submissions S."/>
        </authorList>
    </citation>
    <scope>NUCLEOTIDE SEQUENCE [LARGE SCALE GENOMIC DNA]</scope>
    <source>
        <strain evidence="3">CGMCC 1.10369</strain>
    </source>
</reference>
<dbReference type="Proteomes" id="UP000198778">
    <property type="component" value="Unassembled WGS sequence"/>
</dbReference>
<dbReference type="EMBL" id="FNIL01000008">
    <property type="protein sequence ID" value="SDO19266.1"/>
    <property type="molecule type" value="Genomic_DNA"/>
</dbReference>
<feature type="transmembrane region" description="Helical" evidence="1">
    <location>
        <begin position="61"/>
        <end position="84"/>
    </location>
</feature>
<evidence type="ECO:0000313" key="3">
    <source>
        <dbReference type="Proteomes" id="UP000198778"/>
    </source>
</evidence>